<keyword evidence="7" id="KW-1185">Reference proteome</keyword>
<evidence type="ECO:0000256" key="3">
    <source>
        <dbReference type="ARBA" id="ARBA00023163"/>
    </source>
</evidence>
<feature type="domain" description="HTH tetR-type" evidence="5">
    <location>
        <begin position="11"/>
        <end position="71"/>
    </location>
</feature>
<dbReference type="Gene3D" id="1.10.357.10">
    <property type="entry name" value="Tetracycline Repressor, domain 2"/>
    <property type="match status" value="1"/>
</dbReference>
<gene>
    <name evidence="6" type="ORF">L0M17_17765</name>
</gene>
<evidence type="ECO:0000259" key="5">
    <source>
        <dbReference type="PROSITE" id="PS50977"/>
    </source>
</evidence>
<evidence type="ECO:0000256" key="1">
    <source>
        <dbReference type="ARBA" id="ARBA00023015"/>
    </source>
</evidence>
<accession>A0ABS9U530</accession>
<evidence type="ECO:0000256" key="2">
    <source>
        <dbReference type="ARBA" id="ARBA00023125"/>
    </source>
</evidence>
<proteinExistence type="predicted"/>
<dbReference type="InterPro" id="IPR009057">
    <property type="entry name" value="Homeodomain-like_sf"/>
</dbReference>
<keyword evidence="1" id="KW-0805">Transcription regulation</keyword>
<organism evidence="6 7">
    <name type="scientific">Sinomonas terrae</name>
    <dbReference type="NCBI Taxonomy" id="2908838"/>
    <lineage>
        <taxon>Bacteria</taxon>
        <taxon>Bacillati</taxon>
        <taxon>Actinomycetota</taxon>
        <taxon>Actinomycetes</taxon>
        <taxon>Micrococcales</taxon>
        <taxon>Micrococcaceae</taxon>
        <taxon>Sinomonas</taxon>
    </lineage>
</organism>
<dbReference type="PANTHER" id="PTHR47506:SF1">
    <property type="entry name" value="HTH-TYPE TRANSCRIPTIONAL REGULATOR YJDC"/>
    <property type="match status" value="1"/>
</dbReference>
<dbReference type="PRINTS" id="PR00455">
    <property type="entry name" value="HTHTETR"/>
</dbReference>
<dbReference type="PANTHER" id="PTHR47506">
    <property type="entry name" value="TRANSCRIPTIONAL REGULATORY PROTEIN"/>
    <property type="match status" value="1"/>
</dbReference>
<feature type="DNA-binding region" description="H-T-H motif" evidence="4">
    <location>
        <begin position="34"/>
        <end position="53"/>
    </location>
</feature>
<dbReference type="Proteomes" id="UP001202922">
    <property type="component" value="Unassembled WGS sequence"/>
</dbReference>
<dbReference type="SUPFAM" id="SSF46689">
    <property type="entry name" value="Homeodomain-like"/>
    <property type="match status" value="1"/>
</dbReference>
<dbReference type="Pfam" id="PF00440">
    <property type="entry name" value="TetR_N"/>
    <property type="match status" value="1"/>
</dbReference>
<sequence>MNAEQRRKDRPSVRERILAAAFELYAAHGVRDTGIEELLARSEVAKASFYRHFASKDELGLVYLERLYQERRIELAEAVRAAGDGPMALLAVFDIYAQLFRTRVPEARSFIHVLMELGPEHRLGKACIHYSALLREDLARFAAERGISDPVEFAAELQTLIKGTIVSSTEGDEDAAELGRRLGRLVVEAHLREEPAK</sequence>
<name>A0ABS9U530_9MICC</name>
<protein>
    <submittedName>
        <fullName evidence="6">TetR/AcrR family transcriptional regulator</fullName>
    </submittedName>
</protein>
<comment type="caution">
    <text evidence="6">The sequence shown here is derived from an EMBL/GenBank/DDBJ whole genome shotgun (WGS) entry which is preliminary data.</text>
</comment>
<dbReference type="InterPro" id="IPR001647">
    <property type="entry name" value="HTH_TetR"/>
</dbReference>
<evidence type="ECO:0000256" key="4">
    <source>
        <dbReference type="PROSITE-ProRule" id="PRU00335"/>
    </source>
</evidence>
<dbReference type="EMBL" id="JAKZBV010000001">
    <property type="protein sequence ID" value="MCH6471793.1"/>
    <property type="molecule type" value="Genomic_DNA"/>
</dbReference>
<evidence type="ECO:0000313" key="7">
    <source>
        <dbReference type="Proteomes" id="UP001202922"/>
    </source>
</evidence>
<reference evidence="6 7" key="1">
    <citation type="submission" date="2022-03" db="EMBL/GenBank/DDBJ databases">
        <title>Sinomonas sp. isolated from a soil.</title>
        <authorList>
            <person name="Han J."/>
            <person name="Kim D.-U."/>
        </authorList>
    </citation>
    <scope>NUCLEOTIDE SEQUENCE [LARGE SCALE GENOMIC DNA]</scope>
    <source>
        <strain evidence="6 7">5-5</strain>
    </source>
</reference>
<keyword evidence="3" id="KW-0804">Transcription</keyword>
<dbReference type="RefSeq" id="WP_241055732.1">
    <property type="nucleotide sequence ID" value="NZ_JAKZBV010000001.1"/>
</dbReference>
<keyword evidence="2 4" id="KW-0238">DNA-binding</keyword>
<evidence type="ECO:0000313" key="6">
    <source>
        <dbReference type="EMBL" id="MCH6471793.1"/>
    </source>
</evidence>
<dbReference type="PROSITE" id="PS50977">
    <property type="entry name" value="HTH_TETR_2"/>
    <property type="match status" value="1"/>
</dbReference>